<dbReference type="AlphaFoldDB" id="A0A974HVD7"/>
<dbReference type="Proteomes" id="UP000694892">
    <property type="component" value="Chromosome 2S"/>
</dbReference>
<reference evidence="2" key="1">
    <citation type="journal article" date="2016" name="Nature">
        <title>Genome evolution in the allotetraploid frog Xenopus laevis.</title>
        <authorList>
            <person name="Session A.M."/>
            <person name="Uno Y."/>
            <person name="Kwon T."/>
            <person name="Chapman J.A."/>
            <person name="Toyoda A."/>
            <person name="Takahashi S."/>
            <person name="Fukui A."/>
            <person name="Hikosaka A."/>
            <person name="Suzuki A."/>
            <person name="Kondo M."/>
            <person name="van Heeringen S.J."/>
            <person name="Quigley I."/>
            <person name="Heinz S."/>
            <person name="Ogino H."/>
            <person name="Ochi H."/>
            <person name="Hellsten U."/>
            <person name="Lyons J.B."/>
            <person name="Simakov O."/>
            <person name="Putnam N."/>
            <person name="Stites J."/>
            <person name="Kuroki Y."/>
            <person name="Tanaka T."/>
            <person name="Michiue T."/>
            <person name="Watanabe M."/>
            <person name="Bogdanovic O."/>
            <person name="Lister R."/>
            <person name="Georgiou G."/>
            <person name="Paranjpe S.S."/>
            <person name="van Kruijsbergen I."/>
            <person name="Shu S."/>
            <person name="Carlson J."/>
            <person name="Kinoshita T."/>
            <person name="Ohta Y."/>
            <person name="Mawaribuchi S."/>
            <person name="Jenkins J."/>
            <person name="Grimwood J."/>
            <person name="Schmutz J."/>
            <person name="Mitros T."/>
            <person name="Mozaffari S.V."/>
            <person name="Suzuki Y."/>
            <person name="Haramoto Y."/>
            <person name="Yamamoto T.S."/>
            <person name="Takagi C."/>
            <person name="Heald R."/>
            <person name="Miller K."/>
            <person name="Haudenschild C."/>
            <person name="Kitzman J."/>
            <person name="Nakayama T."/>
            <person name="Izutsu Y."/>
            <person name="Robert J."/>
            <person name="Fortriede J."/>
            <person name="Burns K."/>
            <person name="Lotay V."/>
            <person name="Karimi K."/>
            <person name="Yasuoka Y."/>
            <person name="Dichmann D.S."/>
            <person name="Flajnik M.F."/>
            <person name="Houston D.W."/>
            <person name="Shendure J."/>
            <person name="DuPasquier L."/>
            <person name="Vize P.D."/>
            <person name="Zorn A.M."/>
            <person name="Ito M."/>
            <person name="Marcotte E.M."/>
            <person name="Wallingford J.B."/>
            <person name="Ito Y."/>
            <person name="Asashima M."/>
            <person name="Ueno N."/>
            <person name="Matsuda Y."/>
            <person name="Veenstra G.J."/>
            <person name="Fujiyama A."/>
            <person name="Harland R.M."/>
            <person name="Taira M."/>
            <person name="Rokhsar D.S."/>
        </authorList>
    </citation>
    <scope>NUCLEOTIDE SEQUENCE [LARGE SCALE GENOMIC DNA]</scope>
    <source>
        <strain evidence="2">J</strain>
    </source>
</reference>
<sequence>MADGPSTSLEQRATSDIASEVGNSLEGIFNVLAQMPNKTDLQTWGSDLKHTIYAETATLKQEITSVRDTLEELEEHITHITADTLANSKTIQKHDPAILDLRRHTEDLENRSWRCNIRICEVPETVPNEELKDFAIKLVFYKWGFPFALLAHKGGKTFALRYPMETSHFCQQLDIPVPDISEWRNYILGPPEYLQLKQQRYQLRQCLPIQTMEEAT</sequence>
<accession>A0A974HVD7</accession>
<gene>
    <name evidence="1" type="ORF">XELAEV_18014842mg</name>
</gene>
<proteinExistence type="predicted"/>
<organism evidence="1 2">
    <name type="scientific">Xenopus laevis</name>
    <name type="common">African clawed frog</name>
    <dbReference type="NCBI Taxonomy" id="8355"/>
    <lineage>
        <taxon>Eukaryota</taxon>
        <taxon>Metazoa</taxon>
        <taxon>Chordata</taxon>
        <taxon>Craniata</taxon>
        <taxon>Vertebrata</taxon>
        <taxon>Euteleostomi</taxon>
        <taxon>Amphibia</taxon>
        <taxon>Batrachia</taxon>
        <taxon>Anura</taxon>
        <taxon>Pipoidea</taxon>
        <taxon>Pipidae</taxon>
        <taxon>Xenopodinae</taxon>
        <taxon>Xenopus</taxon>
        <taxon>Xenopus</taxon>
    </lineage>
</organism>
<name>A0A974HVD7_XENLA</name>
<protein>
    <submittedName>
        <fullName evidence="1">Uncharacterized protein</fullName>
    </submittedName>
</protein>
<evidence type="ECO:0000313" key="2">
    <source>
        <dbReference type="Proteomes" id="UP000694892"/>
    </source>
</evidence>
<dbReference type="EMBL" id="CM004469">
    <property type="protein sequence ID" value="OCT91789.1"/>
    <property type="molecule type" value="Genomic_DNA"/>
</dbReference>
<evidence type="ECO:0000313" key="1">
    <source>
        <dbReference type="EMBL" id="OCT91789.1"/>
    </source>
</evidence>